<dbReference type="InterPro" id="IPR014476">
    <property type="entry name" value="AHL15-29"/>
</dbReference>
<dbReference type="GO" id="GO:0003680">
    <property type="term" value="F:minor groove of adenine-thymine-rich DNA binding"/>
    <property type="evidence" value="ECO:0007669"/>
    <property type="project" value="InterPro"/>
</dbReference>
<accession>A0A834GBL0</accession>
<reference evidence="2" key="1">
    <citation type="submission" date="2019-11" db="EMBL/GenBank/DDBJ databases">
        <authorList>
            <person name="Liu Y."/>
            <person name="Hou J."/>
            <person name="Li T.-Q."/>
            <person name="Guan C.-H."/>
            <person name="Wu X."/>
            <person name="Wu H.-Z."/>
            <person name="Ling F."/>
            <person name="Zhang R."/>
            <person name="Shi X.-G."/>
            <person name="Ren J.-P."/>
            <person name="Chen E.-F."/>
            <person name="Sun J.-M."/>
        </authorList>
    </citation>
    <scope>NUCLEOTIDE SEQUENCE</scope>
    <source>
        <strain evidence="2">Adult_tree_wgs_1</strain>
        <tissue evidence="2">Leaves</tissue>
    </source>
</reference>
<dbReference type="PANTHER" id="PTHR31100">
    <property type="entry name" value="AT-HOOK MOTIF NUCLEAR-LOCALIZED PROTEIN 15"/>
    <property type="match status" value="1"/>
</dbReference>
<gene>
    <name evidence="2" type="ORF">RHSIM_Rhsim11G0066700</name>
</gene>
<dbReference type="SUPFAM" id="SSF117856">
    <property type="entry name" value="AF0104/ALDC/Ptd012-like"/>
    <property type="match status" value="1"/>
</dbReference>
<sequence>MPGSKSKPKPRLHHQRARPLHDPLLPRGPTSADVVVSITKFCNKHNISLCVLSNSGSVANVTLYSRFDLLCLSATVLPPNFTTNVPSIGSNGFNWK</sequence>
<keyword evidence="3" id="KW-1185">Reference proteome</keyword>
<evidence type="ECO:0000313" key="3">
    <source>
        <dbReference type="Proteomes" id="UP000626092"/>
    </source>
</evidence>
<feature type="region of interest" description="Disordered" evidence="1">
    <location>
        <begin position="1"/>
        <end position="28"/>
    </location>
</feature>
<evidence type="ECO:0000256" key="1">
    <source>
        <dbReference type="SAM" id="MobiDB-lite"/>
    </source>
</evidence>
<dbReference type="OrthoDB" id="1703251at2759"/>
<name>A0A834GBL0_RHOSS</name>
<evidence type="ECO:0000313" key="2">
    <source>
        <dbReference type="EMBL" id="KAF7127594.1"/>
    </source>
</evidence>
<dbReference type="AlphaFoldDB" id="A0A834GBL0"/>
<dbReference type="GO" id="GO:0005634">
    <property type="term" value="C:nucleus"/>
    <property type="evidence" value="ECO:0007669"/>
    <property type="project" value="TreeGrafter"/>
</dbReference>
<organism evidence="2 3">
    <name type="scientific">Rhododendron simsii</name>
    <name type="common">Sims's rhododendron</name>
    <dbReference type="NCBI Taxonomy" id="118357"/>
    <lineage>
        <taxon>Eukaryota</taxon>
        <taxon>Viridiplantae</taxon>
        <taxon>Streptophyta</taxon>
        <taxon>Embryophyta</taxon>
        <taxon>Tracheophyta</taxon>
        <taxon>Spermatophyta</taxon>
        <taxon>Magnoliopsida</taxon>
        <taxon>eudicotyledons</taxon>
        <taxon>Gunneridae</taxon>
        <taxon>Pentapetalae</taxon>
        <taxon>asterids</taxon>
        <taxon>Ericales</taxon>
        <taxon>Ericaceae</taxon>
        <taxon>Ericoideae</taxon>
        <taxon>Rhodoreae</taxon>
        <taxon>Rhododendron</taxon>
    </lineage>
</organism>
<dbReference type="Proteomes" id="UP000626092">
    <property type="component" value="Unassembled WGS sequence"/>
</dbReference>
<protein>
    <submittedName>
        <fullName evidence="2">Uncharacterized protein</fullName>
    </submittedName>
</protein>
<dbReference type="GO" id="GO:0003700">
    <property type="term" value="F:DNA-binding transcription factor activity"/>
    <property type="evidence" value="ECO:0007669"/>
    <property type="project" value="TreeGrafter"/>
</dbReference>
<feature type="compositionally biased region" description="Basic residues" evidence="1">
    <location>
        <begin position="1"/>
        <end position="18"/>
    </location>
</feature>
<dbReference type="EMBL" id="WJXA01000011">
    <property type="protein sequence ID" value="KAF7127594.1"/>
    <property type="molecule type" value="Genomic_DNA"/>
</dbReference>
<comment type="caution">
    <text evidence="2">The sequence shown here is derived from an EMBL/GenBank/DDBJ whole genome shotgun (WGS) entry which is preliminary data.</text>
</comment>
<dbReference type="PANTHER" id="PTHR31100:SF69">
    <property type="entry name" value="AT-HOOK MOTIF NUCLEAR-LOCALIZED PROTEIN 17-RELATED"/>
    <property type="match status" value="1"/>
</dbReference>
<proteinExistence type="predicted"/>